<evidence type="ECO:0000256" key="6">
    <source>
        <dbReference type="ARBA" id="ARBA00022882"/>
    </source>
</evidence>
<evidence type="ECO:0000256" key="2">
    <source>
        <dbReference type="ARBA" id="ARBA00015897"/>
    </source>
</evidence>
<keyword evidence="9" id="KW-0406">Ion transport</keyword>
<dbReference type="InterPro" id="IPR031846">
    <property type="entry name" value="Hvcn1"/>
</dbReference>
<keyword evidence="7 14" id="KW-1133">Transmembrane helix</keyword>
<keyword evidence="6" id="KW-0851">Voltage-gated channel</keyword>
<evidence type="ECO:0000256" key="8">
    <source>
        <dbReference type="ARBA" id="ARBA00023054"/>
    </source>
</evidence>
<feature type="domain" description="Ion transport" evidence="15">
    <location>
        <begin position="60"/>
        <end position="165"/>
    </location>
</feature>
<dbReference type="GO" id="GO:0034702">
    <property type="term" value="C:monoatomic ion channel complex"/>
    <property type="evidence" value="ECO:0007669"/>
    <property type="project" value="UniProtKB-KW"/>
</dbReference>
<dbReference type="EMBL" id="JAAAID010000142">
    <property type="protein sequence ID" value="KAG0021735.1"/>
    <property type="molecule type" value="Genomic_DNA"/>
</dbReference>
<proteinExistence type="predicted"/>
<gene>
    <name evidence="16" type="ORF">BGZ80_001801</name>
</gene>
<sequence>MTQQSSYGAIPTSEHEAGSFQNPAMEQSKFAKTRHEVGEVLESKRSHVIILALTALDVLLVIIQIAATLLGLDEHKGAQEALEIIAHISLAIVTFFVVEILLKIYAFGPSYFWTGNPHGLLHLADALIIIISFLLEITLKGAEQELGSLLIIFRLWRLIKLTGTTRISELEAQLQESQQEVQRLRAHTADQV</sequence>
<feature type="transmembrane region" description="Helical" evidence="14">
    <location>
        <begin position="48"/>
        <end position="72"/>
    </location>
</feature>
<comment type="caution">
    <text evidence="16">The sequence shown here is derived from an EMBL/GenBank/DDBJ whole genome shotgun (WGS) entry which is preliminary data.</text>
</comment>
<keyword evidence="3" id="KW-0813">Transport</keyword>
<evidence type="ECO:0000256" key="10">
    <source>
        <dbReference type="ARBA" id="ARBA00023136"/>
    </source>
</evidence>
<dbReference type="InterPro" id="IPR027359">
    <property type="entry name" value="Volt_channel_dom_sf"/>
</dbReference>
<protein>
    <recommendedName>
        <fullName evidence="2">Voltage-gated hydrogen channel 1</fullName>
    </recommendedName>
    <alternativeName>
        <fullName evidence="12">Hydrogen voltage-gated channel 1</fullName>
    </alternativeName>
</protein>
<evidence type="ECO:0000256" key="13">
    <source>
        <dbReference type="SAM" id="MobiDB-lite"/>
    </source>
</evidence>
<dbReference type="Pfam" id="PF00520">
    <property type="entry name" value="Ion_trans"/>
    <property type="match status" value="1"/>
</dbReference>
<name>A0A9P6N343_9FUNG</name>
<dbReference type="SUPFAM" id="SSF81324">
    <property type="entry name" value="Voltage-gated potassium channels"/>
    <property type="match status" value="1"/>
</dbReference>
<evidence type="ECO:0000256" key="11">
    <source>
        <dbReference type="ARBA" id="ARBA00023303"/>
    </source>
</evidence>
<dbReference type="AlphaFoldDB" id="A0A9P6N343"/>
<dbReference type="GO" id="GO:0030171">
    <property type="term" value="F:voltage-gated proton channel activity"/>
    <property type="evidence" value="ECO:0007669"/>
    <property type="project" value="InterPro"/>
</dbReference>
<evidence type="ECO:0000256" key="9">
    <source>
        <dbReference type="ARBA" id="ARBA00023065"/>
    </source>
</evidence>
<feature type="transmembrane region" description="Helical" evidence="14">
    <location>
        <begin position="84"/>
        <end position="107"/>
    </location>
</feature>
<dbReference type="GO" id="GO:0005886">
    <property type="term" value="C:plasma membrane"/>
    <property type="evidence" value="ECO:0007669"/>
    <property type="project" value="UniProtKB-SubCell"/>
</dbReference>
<dbReference type="Gene3D" id="1.20.120.350">
    <property type="entry name" value="Voltage-gated potassium channels. Chain C"/>
    <property type="match status" value="1"/>
</dbReference>
<keyword evidence="4" id="KW-1003">Cell membrane</keyword>
<evidence type="ECO:0000256" key="14">
    <source>
        <dbReference type="SAM" id="Phobius"/>
    </source>
</evidence>
<keyword evidence="8" id="KW-0175">Coiled coil</keyword>
<evidence type="ECO:0000256" key="12">
    <source>
        <dbReference type="ARBA" id="ARBA00031989"/>
    </source>
</evidence>
<evidence type="ECO:0000313" key="16">
    <source>
        <dbReference type="EMBL" id="KAG0021735.1"/>
    </source>
</evidence>
<keyword evidence="10 14" id="KW-0472">Membrane</keyword>
<keyword evidence="5 14" id="KW-0812">Transmembrane</keyword>
<comment type="subcellular location">
    <subcellularLocation>
        <location evidence="1">Cell membrane</location>
        <topology evidence="1">Multi-pass membrane protein</topology>
    </subcellularLocation>
</comment>
<keyword evidence="11" id="KW-0407">Ion channel</keyword>
<evidence type="ECO:0000256" key="7">
    <source>
        <dbReference type="ARBA" id="ARBA00022989"/>
    </source>
</evidence>
<organism evidence="16 17">
    <name type="scientific">Entomortierella chlamydospora</name>
    <dbReference type="NCBI Taxonomy" id="101097"/>
    <lineage>
        <taxon>Eukaryota</taxon>
        <taxon>Fungi</taxon>
        <taxon>Fungi incertae sedis</taxon>
        <taxon>Mucoromycota</taxon>
        <taxon>Mortierellomycotina</taxon>
        <taxon>Mortierellomycetes</taxon>
        <taxon>Mortierellales</taxon>
        <taxon>Mortierellaceae</taxon>
        <taxon>Entomortierella</taxon>
    </lineage>
</organism>
<evidence type="ECO:0000256" key="3">
    <source>
        <dbReference type="ARBA" id="ARBA00022448"/>
    </source>
</evidence>
<keyword evidence="17" id="KW-1185">Reference proteome</keyword>
<evidence type="ECO:0000259" key="15">
    <source>
        <dbReference type="Pfam" id="PF00520"/>
    </source>
</evidence>
<dbReference type="PANTHER" id="PTHR46480">
    <property type="entry name" value="F20B24.22"/>
    <property type="match status" value="1"/>
</dbReference>
<evidence type="ECO:0000313" key="17">
    <source>
        <dbReference type="Proteomes" id="UP000703661"/>
    </source>
</evidence>
<dbReference type="PANTHER" id="PTHR46480:SF1">
    <property type="entry name" value="VOLTAGE-GATED HYDROGEN CHANNEL 1"/>
    <property type="match status" value="1"/>
</dbReference>
<reference evidence="16" key="1">
    <citation type="journal article" date="2020" name="Fungal Divers.">
        <title>Resolving the Mortierellaceae phylogeny through synthesis of multi-gene phylogenetics and phylogenomics.</title>
        <authorList>
            <person name="Vandepol N."/>
            <person name="Liber J."/>
            <person name="Desiro A."/>
            <person name="Na H."/>
            <person name="Kennedy M."/>
            <person name="Barry K."/>
            <person name="Grigoriev I.V."/>
            <person name="Miller A.N."/>
            <person name="O'Donnell K."/>
            <person name="Stajich J.E."/>
            <person name="Bonito G."/>
        </authorList>
    </citation>
    <scope>NUCLEOTIDE SEQUENCE</scope>
    <source>
        <strain evidence="16">NRRL 2769</strain>
    </source>
</reference>
<evidence type="ECO:0000256" key="4">
    <source>
        <dbReference type="ARBA" id="ARBA00022475"/>
    </source>
</evidence>
<feature type="transmembrane region" description="Helical" evidence="14">
    <location>
        <begin position="119"/>
        <end position="139"/>
    </location>
</feature>
<feature type="region of interest" description="Disordered" evidence="13">
    <location>
        <begin position="1"/>
        <end position="23"/>
    </location>
</feature>
<evidence type="ECO:0000256" key="5">
    <source>
        <dbReference type="ARBA" id="ARBA00022692"/>
    </source>
</evidence>
<evidence type="ECO:0000256" key="1">
    <source>
        <dbReference type="ARBA" id="ARBA00004651"/>
    </source>
</evidence>
<accession>A0A9P6N343</accession>
<dbReference type="Proteomes" id="UP000703661">
    <property type="component" value="Unassembled WGS sequence"/>
</dbReference>
<dbReference type="InterPro" id="IPR005821">
    <property type="entry name" value="Ion_trans_dom"/>
</dbReference>